<protein>
    <submittedName>
        <fullName evidence="1">Uncharacterized protein</fullName>
    </submittedName>
</protein>
<organism evidence="1 2">
    <name type="scientific">Sorghum bicolor</name>
    <name type="common">Sorghum</name>
    <name type="synonym">Sorghum vulgare</name>
    <dbReference type="NCBI Taxonomy" id="4558"/>
    <lineage>
        <taxon>Eukaryota</taxon>
        <taxon>Viridiplantae</taxon>
        <taxon>Streptophyta</taxon>
        <taxon>Embryophyta</taxon>
        <taxon>Tracheophyta</taxon>
        <taxon>Spermatophyta</taxon>
        <taxon>Magnoliopsida</taxon>
        <taxon>Liliopsida</taxon>
        <taxon>Poales</taxon>
        <taxon>Poaceae</taxon>
        <taxon>PACMAD clade</taxon>
        <taxon>Panicoideae</taxon>
        <taxon>Andropogonodae</taxon>
        <taxon>Andropogoneae</taxon>
        <taxon>Sorghinae</taxon>
        <taxon>Sorghum</taxon>
    </lineage>
</organism>
<accession>A0A1Z5R7X1</accession>
<keyword evidence="2" id="KW-1185">Reference proteome</keyword>
<name>A0A1Z5R7X1_SORBI</name>
<evidence type="ECO:0000313" key="1">
    <source>
        <dbReference type="EMBL" id="OQU79858.1"/>
    </source>
</evidence>
<dbReference type="STRING" id="4558.A0A1Z5R7X1"/>
<dbReference type="EMBL" id="CM000766">
    <property type="protein sequence ID" value="OQU79858.1"/>
    <property type="molecule type" value="Genomic_DNA"/>
</dbReference>
<dbReference type="AlphaFoldDB" id="A0A1Z5R7X1"/>
<evidence type="ECO:0000313" key="2">
    <source>
        <dbReference type="Proteomes" id="UP000000768"/>
    </source>
</evidence>
<dbReference type="Gramene" id="OQU79858">
    <property type="protein sequence ID" value="OQU79858"/>
    <property type="gene ID" value="SORBI_3007G036550"/>
</dbReference>
<dbReference type="InParanoid" id="A0A1Z5R7X1"/>
<reference evidence="1 2" key="1">
    <citation type="journal article" date="2009" name="Nature">
        <title>The Sorghum bicolor genome and the diversification of grasses.</title>
        <authorList>
            <person name="Paterson A.H."/>
            <person name="Bowers J.E."/>
            <person name="Bruggmann R."/>
            <person name="Dubchak I."/>
            <person name="Grimwood J."/>
            <person name="Gundlach H."/>
            <person name="Haberer G."/>
            <person name="Hellsten U."/>
            <person name="Mitros T."/>
            <person name="Poliakov A."/>
            <person name="Schmutz J."/>
            <person name="Spannagl M."/>
            <person name="Tang H."/>
            <person name="Wang X."/>
            <person name="Wicker T."/>
            <person name="Bharti A.K."/>
            <person name="Chapman J."/>
            <person name="Feltus F.A."/>
            <person name="Gowik U."/>
            <person name="Grigoriev I.V."/>
            <person name="Lyons E."/>
            <person name="Maher C.A."/>
            <person name="Martis M."/>
            <person name="Narechania A."/>
            <person name="Otillar R.P."/>
            <person name="Penning B.W."/>
            <person name="Salamov A.A."/>
            <person name="Wang Y."/>
            <person name="Zhang L."/>
            <person name="Carpita N.C."/>
            <person name="Freeling M."/>
            <person name="Gingle A.R."/>
            <person name="Hash C.T."/>
            <person name="Keller B."/>
            <person name="Klein P."/>
            <person name="Kresovich S."/>
            <person name="McCann M.C."/>
            <person name="Ming R."/>
            <person name="Peterson D.G."/>
            <person name="Mehboob-ur-Rahman"/>
            <person name="Ware D."/>
            <person name="Westhoff P."/>
            <person name="Mayer K.F."/>
            <person name="Messing J."/>
            <person name="Rokhsar D.S."/>
        </authorList>
    </citation>
    <scope>NUCLEOTIDE SEQUENCE [LARGE SCALE GENOMIC DNA]</scope>
    <source>
        <strain evidence="2">cv. BTx623</strain>
    </source>
</reference>
<reference evidence="2" key="2">
    <citation type="journal article" date="2018" name="Plant J.">
        <title>The Sorghum bicolor reference genome: improved assembly, gene annotations, a transcriptome atlas, and signatures of genome organization.</title>
        <authorList>
            <person name="McCormick R.F."/>
            <person name="Truong S.K."/>
            <person name="Sreedasyam A."/>
            <person name="Jenkins J."/>
            <person name="Shu S."/>
            <person name="Sims D."/>
            <person name="Kennedy M."/>
            <person name="Amirebrahimi M."/>
            <person name="Weers B.D."/>
            <person name="McKinley B."/>
            <person name="Mattison A."/>
            <person name="Morishige D.T."/>
            <person name="Grimwood J."/>
            <person name="Schmutz J."/>
            <person name="Mullet J.E."/>
        </authorList>
    </citation>
    <scope>NUCLEOTIDE SEQUENCE [LARGE SCALE GENOMIC DNA]</scope>
    <source>
        <strain evidence="2">cv. BTx623</strain>
    </source>
</reference>
<proteinExistence type="predicted"/>
<dbReference type="Proteomes" id="UP000000768">
    <property type="component" value="Chromosome 7"/>
</dbReference>
<gene>
    <name evidence="1" type="ORF">SORBI_3007G036550</name>
</gene>
<sequence>MNSSTTCYDVSPLALLCFMWEQQSQWTSSNLDAFFASTMKPNFFNLPMSRLGGFSGQVMLPCILHKVKQCSVCLIFNMFN</sequence>